<protein>
    <submittedName>
        <fullName evidence="2">Uncharacterized protein</fullName>
    </submittedName>
</protein>
<name>A0A1G4WA32_9FLAO</name>
<dbReference type="Proteomes" id="UP000182124">
    <property type="component" value="Unassembled WGS sequence"/>
</dbReference>
<keyword evidence="1" id="KW-1133">Transmembrane helix</keyword>
<feature type="transmembrane region" description="Helical" evidence="1">
    <location>
        <begin position="45"/>
        <end position="69"/>
    </location>
</feature>
<organism evidence="2 3">
    <name type="scientific">Flavobacterium saliperosum</name>
    <dbReference type="NCBI Taxonomy" id="329186"/>
    <lineage>
        <taxon>Bacteria</taxon>
        <taxon>Pseudomonadati</taxon>
        <taxon>Bacteroidota</taxon>
        <taxon>Flavobacteriia</taxon>
        <taxon>Flavobacteriales</taxon>
        <taxon>Flavobacteriaceae</taxon>
        <taxon>Flavobacterium</taxon>
    </lineage>
</organism>
<dbReference type="AlphaFoldDB" id="A0A1G4WA32"/>
<dbReference type="eggNOG" id="ENOG5032UXH">
    <property type="taxonomic scope" value="Bacteria"/>
</dbReference>
<feature type="transmembrane region" description="Helical" evidence="1">
    <location>
        <begin position="192"/>
        <end position="212"/>
    </location>
</feature>
<keyword evidence="1" id="KW-0472">Membrane</keyword>
<evidence type="ECO:0000256" key="1">
    <source>
        <dbReference type="SAM" id="Phobius"/>
    </source>
</evidence>
<feature type="transmembrane region" description="Helical" evidence="1">
    <location>
        <begin position="224"/>
        <end position="248"/>
    </location>
</feature>
<feature type="transmembrane region" description="Helical" evidence="1">
    <location>
        <begin position="12"/>
        <end position="33"/>
    </location>
</feature>
<dbReference type="EMBL" id="FMTY01000015">
    <property type="protein sequence ID" value="SCX19242.1"/>
    <property type="molecule type" value="Genomic_DNA"/>
</dbReference>
<proteinExistence type="predicted"/>
<dbReference type="STRING" id="329186.SAMN02927925_02784"/>
<gene>
    <name evidence="2" type="ORF">SAMN02927925_02784</name>
</gene>
<sequence>MKEKISSRISVIPNIIIILISVGLFGGIGGMLLLRFFEKLKTENIITWFNLVFPFFILVFIIYSFRYLIINFPKITIDKSGISFSTYLKTEFYNWQEIKSIKITGKENLNFLFASMPMEATTLILKSGKVKYIWADNYSNISEIRILLDRVKKLISEDIKEMNLLSFRIDKDQKSLNQIELKNQIEFNGNHLLSANGLILYGFIAFILFMIFQNPSKIISNYKALLFLSSIGLFMCGIFSSKMHYFIVTDKYIIVKNSIWFWFNKVYEIDNIKELVIETPHKQSTSLRIITKDYKSKMYQAGSLRDNTWTKLKEYLLKKDVQIRNETYH</sequence>
<reference evidence="2 3" key="1">
    <citation type="submission" date="2016-10" db="EMBL/GenBank/DDBJ databases">
        <authorList>
            <person name="de Groot N.N."/>
        </authorList>
    </citation>
    <scope>NUCLEOTIDE SEQUENCE [LARGE SCALE GENOMIC DNA]</scope>
    <source>
        <strain evidence="2 3">CGMCC 1.3801</strain>
    </source>
</reference>
<evidence type="ECO:0000313" key="3">
    <source>
        <dbReference type="Proteomes" id="UP000182124"/>
    </source>
</evidence>
<dbReference type="RefSeq" id="WP_023577494.1">
    <property type="nucleotide sequence ID" value="NZ_FMTY01000015.1"/>
</dbReference>
<accession>A0A1G4WA32</accession>
<keyword evidence="1" id="KW-0812">Transmembrane</keyword>
<evidence type="ECO:0000313" key="2">
    <source>
        <dbReference type="EMBL" id="SCX19242.1"/>
    </source>
</evidence>